<dbReference type="InterPro" id="IPR012341">
    <property type="entry name" value="6hp_glycosidase-like_sf"/>
</dbReference>
<keyword evidence="4" id="KW-1185">Reference proteome</keyword>
<protein>
    <submittedName>
        <fullName evidence="3">Type 2 lanthipeptide synthetase LanM family protein</fullName>
    </submittedName>
</protein>
<organism evidence="3 4">
    <name type="scientific">Streptomyces pulveraceus</name>
    <dbReference type="NCBI Taxonomy" id="68258"/>
    <lineage>
        <taxon>Bacteria</taxon>
        <taxon>Bacillati</taxon>
        <taxon>Actinomycetota</taxon>
        <taxon>Actinomycetes</taxon>
        <taxon>Kitasatosporales</taxon>
        <taxon>Streptomycetaceae</taxon>
        <taxon>Streptomyces</taxon>
    </lineage>
</organism>
<dbReference type="CDD" id="cd04792">
    <property type="entry name" value="LanM-like"/>
    <property type="match status" value="1"/>
</dbReference>
<evidence type="ECO:0000256" key="1">
    <source>
        <dbReference type="SAM" id="MobiDB-lite"/>
    </source>
</evidence>
<dbReference type="Proteomes" id="UP001596200">
    <property type="component" value="Unassembled WGS sequence"/>
</dbReference>
<dbReference type="PIRSF" id="PIRSF037228">
    <property type="entry name" value="Lant_mod_RumM"/>
    <property type="match status" value="1"/>
</dbReference>
<dbReference type="SUPFAM" id="SSF158745">
    <property type="entry name" value="LanC-like"/>
    <property type="match status" value="1"/>
</dbReference>
<evidence type="ECO:0000259" key="2">
    <source>
        <dbReference type="Pfam" id="PF13575"/>
    </source>
</evidence>
<dbReference type="NCBIfam" id="TIGR03897">
    <property type="entry name" value="lanti_2_LanM"/>
    <property type="match status" value="1"/>
</dbReference>
<reference evidence="4" key="1">
    <citation type="journal article" date="2019" name="Int. J. Syst. Evol. Microbiol.">
        <title>The Global Catalogue of Microorganisms (GCM) 10K type strain sequencing project: providing services to taxonomists for standard genome sequencing and annotation.</title>
        <authorList>
            <consortium name="The Broad Institute Genomics Platform"/>
            <consortium name="The Broad Institute Genome Sequencing Center for Infectious Disease"/>
            <person name="Wu L."/>
            <person name="Ma J."/>
        </authorList>
    </citation>
    <scope>NUCLEOTIDE SEQUENCE [LARGE SCALE GENOMIC DNA]</scope>
    <source>
        <strain evidence="4">JCM 4147</strain>
    </source>
</reference>
<gene>
    <name evidence="3" type="ORF">ACFP1B_22125</name>
</gene>
<feature type="region of interest" description="Disordered" evidence="1">
    <location>
        <begin position="1"/>
        <end position="20"/>
    </location>
</feature>
<proteinExistence type="predicted"/>
<dbReference type="RefSeq" id="WP_344517546.1">
    <property type="nucleotide sequence ID" value="NZ_BAAATU010000072.1"/>
</dbReference>
<name>A0ABW1GMM0_9ACTN</name>
<sequence>MAEIHTGGGERLDVPSASRPAAAAGSSADAVGLLEAERPVAYEAAWADGSWWRPALTDDVSSGVSGDGTGDGTGNASPEQAPDWAVFTQDAIASAPERVAIGDREHWPGLRGFERVLAPFTACAARRMRDGLPRRLSRYVDLDAVREDFERHLSRRLARLAARTLVLELHRARQDGRLAGDGPEDRFTDFLRRTGARSGLTALCTTHPVLARILARAALDAAAALAEMLLRFAVDRLVLPGGHGSRGDEAGGGRLVGVEPGAGDGHRGGRTVMLLRFEGGARLVYKPRPLAAHRHFNELVQWFDSLPGTPGLRTLALLDRGPYGWVEFVAERPCRSARQVETFYRRQGALLALLHTLDGTDLHHENLIADGEYPVLVDVETLFHPPLPTAGSDDPAARALHDSVHRVGLLPQLLVGDETAVDMSGIGGGQAADSPVRSADWADAGTDRMRLVRRTARFGGSANRPRLTGTPADPSAFTRALCAGFRAGYTAIKEARAELLRAGGLLDRFAHDEVRVVARPTWIYASLLDESTHPDLMRDAAARQEVLALLGTGTLGSATLPGLLDEEIAQLWSGDVPLFTALPDRTDLWSGTGRLLPGTLGRTGLSLVRAKLAAMDTVDRQDQERIIRAAMVTTSREPAHEPRPGPRRVRTAATAPEPEHLLAAARSVGDQLVSQAYSGPTRLNWIGLELLDERYWRLGPMAADLAGGYTGTACFLAQLAALTGADRYATAARDALAPLAGLLDVLHARPDDLGPVGSGAFAGLGGIAYALLQVADALDDPRLGQLVLPALRLTGAAAVSEGEYGVRGGTAGGLAGLLAGYRVTGRADVWRAAERCAGLLREAPLPDAPGFADGAAGIGWALLRFAEAGGGEPYRASGLAALRAATGTVDGDISWCRGRTGVALAVLDSAAAQADPSLSAWAREATADVAEAGPPPDDSLCHGELGVLELLRRGEPSGARTRWVERAGALLAAADRAKPRCGTPGQVSHPGLLTGLAGIGHGLLRAGFPDRVPSVLLLDAPAPPVAPG</sequence>
<dbReference type="Gene3D" id="1.50.10.10">
    <property type="match status" value="1"/>
</dbReference>
<comment type="caution">
    <text evidence="3">The sequence shown here is derived from an EMBL/GenBank/DDBJ whole genome shotgun (WGS) entry which is preliminary data.</text>
</comment>
<dbReference type="EMBL" id="JBHSPU010000017">
    <property type="protein sequence ID" value="MFC5916096.1"/>
    <property type="molecule type" value="Genomic_DNA"/>
</dbReference>
<evidence type="ECO:0000313" key="3">
    <source>
        <dbReference type="EMBL" id="MFC5916096.1"/>
    </source>
</evidence>
<dbReference type="SMART" id="SM01260">
    <property type="entry name" value="LANC_like"/>
    <property type="match status" value="1"/>
</dbReference>
<dbReference type="InterPro" id="IPR007822">
    <property type="entry name" value="LANC-like"/>
</dbReference>
<feature type="domain" description="Lantibiotic biosynthesis protein dehydration" evidence="2">
    <location>
        <begin position="208"/>
        <end position="581"/>
    </location>
</feature>
<evidence type="ECO:0000313" key="4">
    <source>
        <dbReference type="Proteomes" id="UP001596200"/>
    </source>
</evidence>
<accession>A0ABW1GMM0</accession>
<dbReference type="Pfam" id="PF05147">
    <property type="entry name" value="LANC_like"/>
    <property type="match status" value="1"/>
</dbReference>
<dbReference type="InterPro" id="IPR017146">
    <property type="entry name" value="Lanti_2_LanM"/>
</dbReference>
<feature type="region of interest" description="Disordered" evidence="1">
    <location>
        <begin position="58"/>
        <end position="80"/>
    </location>
</feature>
<dbReference type="InterPro" id="IPR025410">
    <property type="entry name" value="Lant_dehyd"/>
</dbReference>
<dbReference type="PRINTS" id="PR01950">
    <property type="entry name" value="LANCSUPER"/>
</dbReference>
<dbReference type="Pfam" id="PF13575">
    <property type="entry name" value="DUF4135"/>
    <property type="match status" value="1"/>
</dbReference>